<dbReference type="Gene3D" id="1.25.40.10">
    <property type="entry name" value="Tetratricopeptide repeat domain"/>
    <property type="match status" value="2"/>
</dbReference>
<evidence type="ECO:0000256" key="1">
    <source>
        <dbReference type="ARBA" id="ARBA00022737"/>
    </source>
</evidence>
<feature type="repeat" description="TPR" evidence="3">
    <location>
        <begin position="679"/>
        <end position="712"/>
    </location>
</feature>
<dbReference type="InterPro" id="IPR050498">
    <property type="entry name" value="Ycf3"/>
</dbReference>
<keyword evidence="4" id="KW-0472">Membrane</keyword>
<dbReference type="InterPro" id="IPR019734">
    <property type="entry name" value="TPR_rpt"/>
</dbReference>
<keyword evidence="4" id="KW-1133">Transmembrane helix</keyword>
<feature type="transmembrane region" description="Helical" evidence="4">
    <location>
        <begin position="76"/>
        <end position="95"/>
    </location>
</feature>
<keyword evidence="2 3" id="KW-0802">TPR repeat</keyword>
<dbReference type="Pfam" id="PF13432">
    <property type="entry name" value="TPR_16"/>
    <property type="match status" value="1"/>
</dbReference>
<evidence type="ECO:0000256" key="4">
    <source>
        <dbReference type="SAM" id="Phobius"/>
    </source>
</evidence>
<keyword evidence="1" id="KW-0677">Repeat</keyword>
<feature type="transmembrane region" description="Helical" evidence="4">
    <location>
        <begin position="404"/>
        <end position="425"/>
    </location>
</feature>
<dbReference type="SUPFAM" id="SSF48452">
    <property type="entry name" value="TPR-like"/>
    <property type="match status" value="1"/>
</dbReference>
<dbReference type="SMART" id="SM00028">
    <property type="entry name" value="TPR"/>
    <property type="match status" value="4"/>
</dbReference>
<dbReference type="PANTHER" id="PTHR44858">
    <property type="entry name" value="TETRATRICOPEPTIDE REPEAT PROTEIN 6"/>
    <property type="match status" value="1"/>
</dbReference>
<feature type="transmembrane region" description="Helical" evidence="4">
    <location>
        <begin position="224"/>
        <end position="241"/>
    </location>
</feature>
<dbReference type="Proteomes" id="UP000178869">
    <property type="component" value="Unassembled WGS sequence"/>
</dbReference>
<feature type="transmembrane region" description="Helical" evidence="4">
    <location>
        <begin position="248"/>
        <end position="267"/>
    </location>
</feature>
<dbReference type="PANTHER" id="PTHR44858:SF1">
    <property type="entry name" value="UDP-N-ACETYLGLUCOSAMINE--PEPTIDE N-ACETYLGLUCOSAMINYLTRANSFERASE SPINDLY-RELATED"/>
    <property type="match status" value="1"/>
</dbReference>
<evidence type="ECO:0000256" key="3">
    <source>
        <dbReference type="PROSITE-ProRule" id="PRU00339"/>
    </source>
</evidence>
<dbReference type="EMBL" id="MHSR01000001">
    <property type="protein sequence ID" value="OHA47370.1"/>
    <property type="molecule type" value="Genomic_DNA"/>
</dbReference>
<gene>
    <name evidence="5" type="ORF">A2828_02980</name>
</gene>
<sequence length="777" mass="84624">MKAFLLSIPKTIANNISIILVLAAAFFVPFFFLPFTSEQLEFNKQALVIVLAFTAFLALILKALFVGQISFRGSVVNSLAVISFLGILVAAIFSQDTQKSLFGFGFGAHEAAFTALGFLFLYLVIISSFTNRSSLLLIRILLLAGLAAAIMFFVFVSGVFGSFVSPDFSTIGSTSSQGLFLSAAMALALGGAMLWRGFWKKISVAAAVFIFITAAFVFQHWVWIVFSAAALFMLVVYLVMFKKLAADFYSTLILASATGLAIGLIFFPPPISLLYSSGEISPSYSASADIAVSSLVNKPLFGFGPGNWDMTYNLYFPSDVNNGNFWNVSFAQSGSKMLTIPAIGGLTGLVSWIIFVGATVLLGLQKLAILPSAVRFSGLKNMMVALRQKFFEEKSDASAYDYDISHVIFPAFFAWLVLALGQLFLGSNMTLETFFWLLSGLLVAASKKQARHTQIDPSDDNGELSFIKFPRKSLAFQFLTVSAIILLIGILASGIFFGRRYKASLDFYRGNIEFNQGKYAQAAKFFQSAAALEPVGSLYLRAISDAAVNFITAEISSVSVSETKLSQLFDYASVASDAVDKAVLLEPNQVDNWAQSGRVYKSLASLLNVGGAREKSKASWDKAITLAPKNPQLVTELGKLQYDLWVASTGNNLSPDSENYFAQAQGSFLKAIDLKKNYVPAHFNLGFLYYQSGKIQEAQNEFSIVIYLDPANVQALTLAALILDDRGDKAGAIAHFQRIHRLRPNDTAINQVLENLRAGKSAREGLSDFGLVIPLYP</sequence>
<evidence type="ECO:0008006" key="7">
    <source>
        <dbReference type="Google" id="ProtNLM"/>
    </source>
</evidence>
<feature type="transmembrane region" description="Helical" evidence="4">
    <location>
        <begin position="12"/>
        <end position="33"/>
    </location>
</feature>
<reference evidence="5 6" key="1">
    <citation type="journal article" date="2016" name="Nat. Commun.">
        <title>Thousands of microbial genomes shed light on interconnected biogeochemical processes in an aquifer system.</title>
        <authorList>
            <person name="Anantharaman K."/>
            <person name="Brown C.T."/>
            <person name="Hug L.A."/>
            <person name="Sharon I."/>
            <person name="Castelle C.J."/>
            <person name="Probst A.J."/>
            <person name="Thomas B.C."/>
            <person name="Singh A."/>
            <person name="Wilkins M.J."/>
            <person name="Karaoz U."/>
            <person name="Brodie E.L."/>
            <person name="Williams K.H."/>
            <person name="Hubbard S.S."/>
            <person name="Banfield J.F."/>
        </authorList>
    </citation>
    <scope>NUCLEOTIDE SEQUENCE [LARGE SCALE GENOMIC DNA]</scope>
</reference>
<feature type="transmembrane region" description="Helical" evidence="4">
    <location>
        <begin position="342"/>
        <end position="364"/>
    </location>
</feature>
<feature type="transmembrane region" description="Helical" evidence="4">
    <location>
        <begin position="136"/>
        <end position="164"/>
    </location>
</feature>
<dbReference type="PROSITE" id="PS50005">
    <property type="entry name" value="TPR"/>
    <property type="match status" value="2"/>
</dbReference>
<feature type="transmembrane region" description="Helical" evidence="4">
    <location>
        <begin position="474"/>
        <end position="497"/>
    </location>
</feature>
<evidence type="ECO:0000313" key="6">
    <source>
        <dbReference type="Proteomes" id="UP000178869"/>
    </source>
</evidence>
<dbReference type="AlphaFoldDB" id="A0A1G2PGC6"/>
<comment type="caution">
    <text evidence="5">The sequence shown here is derived from an EMBL/GenBank/DDBJ whole genome shotgun (WGS) entry which is preliminary data.</text>
</comment>
<feature type="transmembrane region" description="Helical" evidence="4">
    <location>
        <begin position="202"/>
        <end position="218"/>
    </location>
</feature>
<feature type="repeat" description="TPR" evidence="3">
    <location>
        <begin position="503"/>
        <end position="536"/>
    </location>
</feature>
<protein>
    <recommendedName>
        <fullName evidence="7">Tetratricopeptide repeat protein</fullName>
    </recommendedName>
</protein>
<evidence type="ECO:0000313" key="5">
    <source>
        <dbReference type="EMBL" id="OHA47370.1"/>
    </source>
</evidence>
<feature type="transmembrane region" description="Helical" evidence="4">
    <location>
        <begin position="45"/>
        <end position="64"/>
    </location>
</feature>
<dbReference type="InterPro" id="IPR011990">
    <property type="entry name" value="TPR-like_helical_dom_sf"/>
</dbReference>
<keyword evidence="4" id="KW-0812">Transmembrane</keyword>
<feature type="transmembrane region" description="Helical" evidence="4">
    <location>
        <begin position="176"/>
        <end position="195"/>
    </location>
</feature>
<organism evidence="5 6">
    <name type="scientific">Candidatus Terrybacteria bacterium RIFCSPHIGHO2_01_FULL_43_35</name>
    <dbReference type="NCBI Taxonomy" id="1802361"/>
    <lineage>
        <taxon>Bacteria</taxon>
        <taxon>Candidatus Terryibacteriota</taxon>
    </lineage>
</organism>
<feature type="transmembrane region" description="Helical" evidence="4">
    <location>
        <begin position="101"/>
        <end position="124"/>
    </location>
</feature>
<proteinExistence type="predicted"/>
<accession>A0A1G2PGC6</accession>
<name>A0A1G2PGC6_9BACT</name>
<evidence type="ECO:0000256" key="2">
    <source>
        <dbReference type="ARBA" id="ARBA00022803"/>
    </source>
</evidence>